<keyword evidence="6" id="KW-0804">Transcription</keyword>
<dbReference type="EMBL" id="BPTR01000001">
    <property type="protein sequence ID" value="GJG27675.1"/>
    <property type="molecule type" value="Genomic_DNA"/>
</dbReference>
<dbReference type="Pfam" id="PF01475">
    <property type="entry name" value="FUR"/>
    <property type="match status" value="1"/>
</dbReference>
<dbReference type="PANTHER" id="PTHR33202">
    <property type="entry name" value="ZINC UPTAKE REGULATION PROTEIN"/>
    <property type="match status" value="1"/>
</dbReference>
<evidence type="ECO:0000256" key="1">
    <source>
        <dbReference type="ARBA" id="ARBA00007957"/>
    </source>
</evidence>
<dbReference type="GO" id="GO:0000976">
    <property type="term" value="F:transcription cis-regulatory region binding"/>
    <property type="evidence" value="ECO:0007669"/>
    <property type="project" value="TreeGrafter"/>
</dbReference>
<dbReference type="GO" id="GO:0008270">
    <property type="term" value="F:zinc ion binding"/>
    <property type="evidence" value="ECO:0007669"/>
    <property type="project" value="TreeGrafter"/>
</dbReference>
<keyword evidence="7" id="KW-0479">Metal-binding</keyword>
<dbReference type="InterPro" id="IPR043135">
    <property type="entry name" value="Fur_C"/>
</dbReference>
<dbReference type="Proteomes" id="UP000887043">
    <property type="component" value="Unassembled WGS sequence"/>
</dbReference>
<reference evidence="9 10" key="1">
    <citation type="submission" date="2017-08" db="EMBL/GenBank/DDBJ databases">
        <title>Comparative genomics of non-oral Prevotella species.</title>
        <authorList>
            <person name="Accetto T."/>
            <person name="Nograsek B."/>
            <person name="Avgustin G."/>
        </authorList>
    </citation>
    <scope>NUCLEOTIDE SEQUENCE [LARGE SCALE GENOMIC DNA]</scope>
    <source>
        <strain evidence="9 10">TC1-1</strain>
    </source>
</reference>
<feature type="binding site" evidence="7">
    <location>
        <position position="133"/>
    </location>
    <ligand>
        <name>Zn(2+)</name>
        <dbReference type="ChEBI" id="CHEBI:29105"/>
    </ligand>
</feature>
<sequence>MEESQYGNLLQLHGIKPTANRIIILRALAVAKYPMSLKEIEEAIVTIDKSNISRTLALFRENHLVHDMEDGNGNVKYEVCFSHSEDSDDDEHVHFYCEGCRKIFCFEDTPIPQVQLPQGFEKNSINYMMKGLCPSCARKRALRSIKS</sequence>
<protein>
    <submittedName>
        <fullName evidence="8">Transcriptional regulator</fullName>
    </submittedName>
    <submittedName>
        <fullName evidence="9">Transcriptional repressor</fullName>
    </submittedName>
</protein>
<evidence type="ECO:0000313" key="10">
    <source>
        <dbReference type="Proteomes" id="UP000216189"/>
    </source>
</evidence>
<comment type="cofactor">
    <cofactor evidence="7">
        <name>Zn(2+)</name>
        <dbReference type="ChEBI" id="CHEBI:29105"/>
    </cofactor>
    <text evidence="7">Binds 1 zinc ion per subunit.</text>
</comment>
<feature type="binding site" evidence="7">
    <location>
        <position position="97"/>
    </location>
    <ligand>
        <name>Zn(2+)</name>
        <dbReference type="ChEBI" id="CHEBI:29105"/>
    </ligand>
</feature>
<dbReference type="EMBL" id="NPJF01000026">
    <property type="protein sequence ID" value="OYP55858.1"/>
    <property type="molecule type" value="Genomic_DNA"/>
</dbReference>
<keyword evidence="10" id="KW-1185">Reference proteome</keyword>
<gene>
    <name evidence="9" type="ORF">CIK91_05870</name>
    <name evidence="8" type="ORF">PRRU23_13750</name>
</gene>
<dbReference type="GO" id="GO:0045892">
    <property type="term" value="P:negative regulation of DNA-templated transcription"/>
    <property type="evidence" value="ECO:0007669"/>
    <property type="project" value="TreeGrafter"/>
</dbReference>
<dbReference type="InterPro" id="IPR036388">
    <property type="entry name" value="WH-like_DNA-bd_sf"/>
</dbReference>
<dbReference type="Gene3D" id="3.30.1490.190">
    <property type="match status" value="1"/>
</dbReference>
<keyword evidence="5" id="KW-0238">DNA-binding</keyword>
<evidence type="ECO:0000256" key="7">
    <source>
        <dbReference type="PIRSR" id="PIRSR602481-1"/>
    </source>
</evidence>
<evidence type="ECO:0000313" key="9">
    <source>
        <dbReference type="EMBL" id="OYP55858.1"/>
    </source>
</evidence>
<dbReference type="InterPro" id="IPR036390">
    <property type="entry name" value="WH_DNA-bd_sf"/>
</dbReference>
<proteinExistence type="inferred from homology"/>
<dbReference type="Gene3D" id="1.10.10.10">
    <property type="entry name" value="Winged helix-like DNA-binding domain superfamily/Winged helix DNA-binding domain"/>
    <property type="match status" value="1"/>
</dbReference>
<feature type="binding site" evidence="7">
    <location>
        <position position="100"/>
    </location>
    <ligand>
        <name>Zn(2+)</name>
        <dbReference type="ChEBI" id="CHEBI:29105"/>
    </ligand>
</feature>
<keyword evidence="4" id="KW-0805">Transcription regulation</keyword>
<comment type="similarity">
    <text evidence="1">Belongs to the Fur family.</text>
</comment>
<feature type="binding site" evidence="7">
    <location>
        <position position="136"/>
    </location>
    <ligand>
        <name>Zn(2+)</name>
        <dbReference type="ChEBI" id="CHEBI:29105"/>
    </ligand>
</feature>
<reference evidence="8" key="2">
    <citation type="submission" date="2021-08" db="EMBL/GenBank/DDBJ databases">
        <title>Prevotella lacticifex sp. nov., isolated from rumen of cow.</title>
        <authorList>
            <person name="Shinkai T."/>
            <person name="Ikeyama N."/>
            <person name="Kumagai M."/>
            <person name="Ohmori H."/>
            <person name="Sakamoto M."/>
            <person name="Ohkuma M."/>
            <person name="Mitsumori M."/>
        </authorList>
    </citation>
    <scope>NUCLEOTIDE SEQUENCE</scope>
    <source>
        <strain evidence="8">DSM 11371</strain>
    </source>
</reference>
<dbReference type="GeneID" id="72479256"/>
<evidence type="ECO:0000256" key="3">
    <source>
        <dbReference type="ARBA" id="ARBA00022833"/>
    </source>
</evidence>
<keyword evidence="3 7" id="KW-0862">Zinc</keyword>
<accession>A0AA37I274</accession>
<name>A0AA37I274_SEGBR</name>
<evidence type="ECO:0000256" key="6">
    <source>
        <dbReference type="ARBA" id="ARBA00023163"/>
    </source>
</evidence>
<keyword evidence="2" id="KW-0678">Repressor</keyword>
<organism evidence="8 11">
    <name type="scientific">Segatella bryantii</name>
    <name type="common">Prevotella bryantii</name>
    <dbReference type="NCBI Taxonomy" id="77095"/>
    <lineage>
        <taxon>Bacteria</taxon>
        <taxon>Pseudomonadati</taxon>
        <taxon>Bacteroidota</taxon>
        <taxon>Bacteroidia</taxon>
        <taxon>Bacteroidales</taxon>
        <taxon>Prevotellaceae</taxon>
        <taxon>Segatella</taxon>
    </lineage>
</organism>
<dbReference type="GO" id="GO:1900376">
    <property type="term" value="P:regulation of secondary metabolite biosynthetic process"/>
    <property type="evidence" value="ECO:0007669"/>
    <property type="project" value="TreeGrafter"/>
</dbReference>
<evidence type="ECO:0000256" key="2">
    <source>
        <dbReference type="ARBA" id="ARBA00022491"/>
    </source>
</evidence>
<evidence type="ECO:0000256" key="5">
    <source>
        <dbReference type="ARBA" id="ARBA00023125"/>
    </source>
</evidence>
<dbReference type="Proteomes" id="UP000216189">
    <property type="component" value="Unassembled WGS sequence"/>
</dbReference>
<comment type="caution">
    <text evidence="8">The sequence shown here is derived from an EMBL/GenBank/DDBJ whole genome shotgun (WGS) entry which is preliminary data.</text>
</comment>
<dbReference type="GO" id="GO:0003700">
    <property type="term" value="F:DNA-binding transcription factor activity"/>
    <property type="evidence" value="ECO:0007669"/>
    <property type="project" value="InterPro"/>
</dbReference>
<evidence type="ECO:0000313" key="8">
    <source>
        <dbReference type="EMBL" id="GJG27675.1"/>
    </source>
</evidence>
<dbReference type="SUPFAM" id="SSF46785">
    <property type="entry name" value="Winged helix' DNA-binding domain"/>
    <property type="match status" value="1"/>
</dbReference>
<evidence type="ECO:0000256" key="4">
    <source>
        <dbReference type="ARBA" id="ARBA00023015"/>
    </source>
</evidence>
<evidence type="ECO:0000313" key="11">
    <source>
        <dbReference type="Proteomes" id="UP000887043"/>
    </source>
</evidence>
<dbReference type="RefSeq" id="WP_006281336.1">
    <property type="nucleotide sequence ID" value="NZ_BPTR01000001.1"/>
</dbReference>
<dbReference type="PANTHER" id="PTHR33202:SF22">
    <property type="entry name" value="HYDROGEN PEROXIDE SENSITIVE REPRESSOR"/>
    <property type="match status" value="1"/>
</dbReference>
<dbReference type="AlphaFoldDB" id="A0AA37I274"/>
<dbReference type="InterPro" id="IPR002481">
    <property type="entry name" value="FUR"/>
</dbReference>